<protein>
    <recommendedName>
        <fullName evidence="1">Terminase large subunit-like endonuclease domain-containing protein</fullName>
    </recommendedName>
</protein>
<reference evidence="2 3" key="1">
    <citation type="submission" date="2019-01" db="EMBL/GenBank/DDBJ databases">
        <title>High-quality-draft genome sequences of five non-tuberculosis mycobacteriaceae isolated from a nosocomial environment.</title>
        <authorList>
            <person name="Tiago I."/>
            <person name="Alarico S."/>
            <person name="Pereira S.G."/>
            <person name="Coelho C."/>
            <person name="Maranha A."/>
            <person name="Empadinhas N."/>
        </authorList>
    </citation>
    <scope>NUCLEOTIDE SEQUENCE [LARGE SCALE GENOMIC DNA]</scope>
    <source>
        <strain evidence="2 3">22DIII</strain>
    </source>
</reference>
<accession>A0A4R5X8W6</accession>
<dbReference type="Pfam" id="PF20441">
    <property type="entry name" value="TerL_nuclease"/>
    <property type="match status" value="1"/>
</dbReference>
<name>A0A4R5X8W6_9MYCO</name>
<feature type="domain" description="Terminase large subunit-like endonuclease" evidence="1">
    <location>
        <begin position="15"/>
        <end position="77"/>
    </location>
</feature>
<organism evidence="2 3">
    <name type="scientific">Mycolicibacterium obuense</name>
    <dbReference type="NCBI Taxonomy" id="1807"/>
    <lineage>
        <taxon>Bacteria</taxon>
        <taxon>Bacillati</taxon>
        <taxon>Actinomycetota</taxon>
        <taxon>Actinomycetes</taxon>
        <taxon>Mycobacteriales</taxon>
        <taxon>Mycobacteriaceae</taxon>
        <taxon>Mycolicibacterium</taxon>
    </lineage>
</organism>
<dbReference type="RefSeq" id="WP_133413316.1">
    <property type="nucleotide sequence ID" value="NZ_SDLP01000002.1"/>
</dbReference>
<dbReference type="InterPro" id="IPR046462">
    <property type="entry name" value="TerL_nuclease"/>
</dbReference>
<sequence>MVEFPQTLERCVPAFGALYEAIKRSEISHDGDPRFAQQILNAIVRNNERGFTLAKRKSRGKIDAAYALMMCFDRASVIEKPRSPLVVL</sequence>
<dbReference type="EMBL" id="SDLP01000002">
    <property type="protein sequence ID" value="TDL09867.1"/>
    <property type="molecule type" value="Genomic_DNA"/>
</dbReference>
<evidence type="ECO:0000313" key="3">
    <source>
        <dbReference type="Proteomes" id="UP000294952"/>
    </source>
</evidence>
<proteinExistence type="predicted"/>
<dbReference type="GO" id="GO:0004519">
    <property type="term" value="F:endonuclease activity"/>
    <property type="evidence" value="ECO:0007669"/>
    <property type="project" value="InterPro"/>
</dbReference>
<evidence type="ECO:0000313" key="2">
    <source>
        <dbReference type="EMBL" id="TDL09867.1"/>
    </source>
</evidence>
<gene>
    <name evidence="2" type="ORF">EUA04_07880</name>
</gene>
<dbReference type="Proteomes" id="UP000294952">
    <property type="component" value="Unassembled WGS sequence"/>
</dbReference>
<dbReference type="AlphaFoldDB" id="A0A4R5X8W6"/>
<comment type="caution">
    <text evidence="2">The sequence shown here is derived from an EMBL/GenBank/DDBJ whole genome shotgun (WGS) entry which is preliminary data.</text>
</comment>
<evidence type="ECO:0000259" key="1">
    <source>
        <dbReference type="Pfam" id="PF20441"/>
    </source>
</evidence>